<reference evidence="1" key="1">
    <citation type="submission" date="2020-11" db="EMBL/GenBank/DDBJ databases">
        <authorList>
            <consortium name="DOE Joint Genome Institute"/>
            <person name="Ahrendt S."/>
            <person name="Riley R."/>
            <person name="Andreopoulos W."/>
            <person name="LaButti K."/>
            <person name="Pangilinan J."/>
            <person name="Ruiz-duenas F.J."/>
            <person name="Barrasa J.M."/>
            <person name="Sanchez-Garcia M."/>
            <person name="Camarero S."/>
            <person name="Miyauchi S."/>
            <person name="Serrano A."/>
            <person name="Linde D."/>
            <person name="Babiker R."/>
            <person name="Drula E."/>
            <person name="Ayuso-Fernandez I."/>
            <person name="Pacheco R."/>
            <person name="Padilla G."/>
            <person name="Ferreira P."/>
            <person name="Barriuso J."/>
            <person name="Kellner H."/>
            <person name="Castanera R."/>
            <person name="Alfaro M."/>
            <person name="Ramirez L."/>
            <person name="Pisabarro A.G."/>
            <person name="Kuo A."/>
            <person name="Tritt A."/>
            <person name="Lipzen A."/>
            <person name="He G."/>
            <person name="Yan M."/>
            <person name="Ng V."/>
            <person name="Cullen D."/>
            <person name="Martin F."/>
            <person name="Rosso M.-N."/>
            <person name="Henrissat B."/>
            <person name="Hibbett D."/>
            <person name="Martinez A.T."/>
            <person name="Grigoriev I.V."/>
        </authorList>
    </citation>
    <scope>NUCLEOTIDE SEQUENCE</scope>
    <source>
        <strain evidence="1">AH 44721</strain>
    </source>
</reference>
<dbReference type="EMBL" id="JADNYJ010000191">
    <property type="protein sequence ID" value="KAF8875804.1"/>
    <property type="molecule type" value="Genomic_DNA"/>
</dbReference>
<comment type="caution">
    <text evidence="1">The sequence shown here is derived from an EMBL/GenBank/DDBJ whole genome shotgun (WGS) entry which is preliminary data.</text>
</comment>
<organism evidence="1 2">
    <name type="scientific">Gymnopilus junonius</name>
    <name type="common">Spectacular rustgill mushroom</name>
    <name type="synonym">Gymnopilus spectabilis subsp. junonius</name>
    <dbReference type="NCBI Taxonomy" id="109634"/>
    <lineage>
        <taxon>Eukaryota</taxon>
        <taxon>Fungi</taxon>
        <taxon>Dikarya</taxon>
        <taxon>Basidiomycota</taxon>
        <taxon>Agaricomycotina</taxon>
        <taxon>Agaricomycetes</taxon>
        <taxon>Agaricomycetidae</taxon>
        <taxon>Agaricales</taxon>
        <taxon>Agaricineae</taxon>
        <taxon>Hymenogastraceae</taxon>
        <taxon>Gymnopilus</taxon>
    </lineage>
</organism>
<sequence length="56" mass="6674">SHLHHLFASIVLFSTPEHPDQLWHEFKHAICDDLMHTLYHLGHLHISQEEIYDYGL</sequence>
<name>A0A9P5N931_GYMJU</name>
<protein>
    <submittedName>
        <fullName evidence="1">Uncharacterized protein</fullName>
    </submittedName>
</protein>
<dbReference type="AlphaFoldDB" id="A0A9P5N931"/>
<gene>
    <name evidence="1" type="ORF">CPB84DRAFT_1660272</name>
</gene>
<dbReference type="OrthoDB" id="1728974at2759"/>
<evidence type="ECO:0000313" key="2">
    <source>
        <dbReference type="Proteomes" id="UP000724874"/>
    </source>
</evidence>
<evidence type="ECO:0000313" key="1">
    <source>
        <dbReference type="EMBL" id="KAF8875804.1"/>
    </source>
</evidence>
<feature type="non-terminal residue" evidence="1">
    <location>
        <position position="56"/>
    </location>
</feature>
<feature type="non-terminal residue" evidence="1">
    <location>
        <position position="1"/>
    </location>
</feature>
<accession>A0A9P5N931</accession>
<dbReference type="Proteomes" id="UP000724874">
    <property type="component" value="Unassembled WGS sequence"/>
</dbReference>
<keyword evidence="2" id="KW-1185">Reference proteome</keyword>
<proteinExistence type="predicted"/>